<dbReference type="Gene3D" id="1.10.730.10">
    <property type="entry name" value="Isoleucyl-tRNA Synthetase, Domain 1"/>
    <property type="match status" value="1"/>
</dbReference>
<dbReference type="Pfam" id="PF00750">
    <property type="entry name" value="tRNA-synt_1d"/>
    <property type="match status" value="1"/>
</dbReference>
<dbReference type="HAMAP" id="MF_00123">
    <property type="entry name" value="Arg_tRNA_synth"/>
    <property type="match status" value="1"/>
</dbReference>
<evidence type="ECO:0000256" key="1">
    <source>
        <dbReference type="ARBA" id="ARBA00004496"/>
    </source>
</evidence>
<dbReference type="SUPFAM" id="SSF51445">
    <property type="entry name" value="(Trans)glycosidases"/>
    <property type="match status" value="1"/>
</dbReference>
<keyword evidence="6 13" id="KW-0436">Ligase</keyword>
<dbReference type="CDD" id="cd07956">
    <property type="entry name" value="Anticodon_Ia_Arg"/>
    <property type="match status" value="1"/>
</dbReference>
<evidence type="ECO:0000256" key="4">
    <source>
        <dbReference type="ARBA" id="ARBA00012837"/>
    </source>
</evidence>
<comment type="subunit">
    <text evidence="3">Monomer.</text>
</comment>
<dbReference type="PRINTS" id="PR01038">
    <property type="entry name" value="TRNASYNTHARG"/>
</dbReference>
<gene>
    <name evidence="16" type="ORF">G195_006868</name>
</gene>
<evidence type="ECO:0000256" key="2">
    <source>
        <dbReference type="ARBA" id="ARBA00005594"/>
    </source>
</evidence>
<name>A0A8J4W5C6_9STRA</name>
<dbReference type="FunFam" id="3.40.50.620:FF:000062">
    <property type="entry name" value="Arginine--tRNA ligase"/>
    <property type="match status" value="1"/>
</dbReference>
<keyword evidence="7 13" id="KW-0547">Nucleotide-binding</keyword>
<evidence type="ECO:0000259" key="14">
    <source>
        <dbReference type="SMART" id="SM00836"/>
    </source>
</evidence>
<proteinExistence type="inferred from homology"/>
<evidence type="ECO:0000256" key="3">
    <source>
        <dbReference type="ARBA" id="ARBA00011245"/>
    </source>
</evidence>
<keyword evidence="8 13" id="KW-0067">ATP-binding</keyword>
<dbReference type="Pfam" id="PF05746">
    <property type="entry name" value="DALR_1"/>
    <property type="match status" value="1"/>
</dbReference>
<dbReference type="Gene3D" id="3.20.20.80">
    <property type="entry name" value="Glycosidases"/>
    <property type="match status" value="1"/>
</dbReference>
<evidence type="ECO:0000256" key="11">
    <source>
        <dbReference type="ARBA" id="ARBA00033033"/>
    </source>
</evidence>
<evidence type="ECO:0000256" key="6">
    <source>
        <dbReference type="ARBA" id="ARBA00022598"/>
    </source>
</evidence>
<dbReference type="SMART" id="SM00836">
    <property type="entry name" value="DALR_1"/>
    <property type="match status" value="1"/>
</dbReference>
<dbReference type="GO" id="GO:0006420">
    <property type="term" value="P:arginyl-tRNA aminoacylation"/>
    <property type="evidence" value="ECO:0007669"/>
    <property type="project" value="InterPro"/>
</dbReference>
<dbReference type="GO" id="GO:0005737">
    <property type="term" value="C:cytoplasm"/>
    <property type="evidence" value="ECO:0007669"/>
    <property type="project" value="UniProtKB-SubCell"/>
</dbReference>
<evidence type="ECO:0000256" key="5">
    <source>
        <dbReference type="ARBA" id="ARBA00022490"/>
    </source>
</evidence>
<evidence type="ECO:0000313" key="16">
    <source>
        <dbReference type="EMBL" id="KAF4319883.1"/>
    </source>
</evidence>
<sequence length="781" mass="88921">MINTHWGGVEENNHFGTHEFLRLCELLGTEPYISGNLGSGTVQEMQEWVEYITFDGESPMANWRKSNGREEPWKLKYFGVGNENWGCGGNMRPEYYADEYRRYATYVRNYSGNEIYKIACGPNDHNYDWMEVLMREAGRFMDGISLHYYTIPTGEWTDKGEATGFGEAEWFTTLKKTLYMEELLVKHSEIMDKYDPEGRVGIIVDEWGTWYNVEPVRHDLSLLWLSRTDTINERVSTAIANAIVTAGIVAQEDLPTITLEVPREKTHGDLATNAAMQLTKIAKRNPRQIAEEIIANLNLTEAGIEKAEIAGPGFINFKLDKSYLYPVLGLVHEQGENYGRINVGEGRKVEMEFVSANPTGSLHLGHARGAAVGDALCNILDYAGYDVTREYYINDAGNQVFNLSRSIEARYLQELGQDAEMPEDGYHGEDIKGFAKELVAEKGDSLLSMHPGDRAAYFRDFGLEKELDKIKRDLNRFRVNFDIWFSETSLYDNGEVLRVLDELRDRNEIYEQDGATWLKTMQYGDDKERVLIKNDGTYTYLTPDIAYHRDKYARGYDTMINIWGADHHGYIPRMKAAMQALGNDPEKLVVLIAQMVSLFQNGEKVKMSKRTGKAVTMEDLMDEVGIDAIRYFFTMRSMDSHLDFDMDLAISTSNENPVFYVQYAHARVCSVYRQAEEQGIELLPLAQIDLSKLTTEHEYDLLRKMGELPEEIATAATGYAPHRIVRYVYELASLFHSYYRAERVITEDAGQTQARLALIGAVRTVIATALRLVGVSAPDKM</sequence>
<comment type="catalytic activity">
    <reaction evidence="12">
        <text>tRNA(Arg) + L-arginine + ATP = L-arginyl-tRNA(Arg) + AMP + diphosphate</text>
        <dbReference type="Rhea" id="RHEA:20301"/>
        <dbReference type="Rhea" id="RHEA-COMP:9658"/>
        <dbReference type="Rhea" id="RHEA-COMP:9673"/>
        <dbReference type="ChEBI" id="CHEBI:30616"/>
        <dbReference type="ChEBI" id="CHEBI:32682"/>
        <dbReference type="ChEBI" id="CHEBI:33019"/>
        <dbReference type="ChEBI" id="CHEBI:78442"/>
        <dbReference type="ChEBI" id="CHEBI:78513"/>
        <dbReference type="ChEBI" id="CHEBI:456215"/>
        <dbReference type="EC" id="6.1.1.19"/>
    </reaction>
</comment>
<evidence type="ECO:0000256" key="7">
    <source>
        <dbReference type="ARBA" id="ARBA00022741"/>
    </source>
</evidence>
<dbReference type="InterPro" id="IPR001412">
    <property type="entry name" value="aa-tRNA-synth_I_CS"/>
</dbReference>
<dbReference type="SUPFAM" id="SSF52374">
    <property type="entry name" value="Nucleotidylyl transferase"/>
    <property type="match status" value="1"/>
</dbReference>
<dbReference type="InterPro" id="IPR036695">
    <property type="entry name" value="Arg-tRNA-synth_N_sf"/>
</dbReference>
<dbReference type="AlphaFoldDB" id="A0A8J4W5C6"/>
<reference evidence="16" key="2">
    <citation type="submission" date="2020-02" db="EMBL/GenBank/DDBJ databases">
        <authorList>
            <person name="Studholme D.J."/>
        </authorList>
    </citation>
    <scope>NUCLEOTIDE SEQUENCE</scope>
    <source>
        <strain evidence="16">00238/432</strain>
    </source>
</reference>
<dbReference type="PANTHER" id="PTHR11956">
    <property type="entry name" value="ARGINYL-TRNA SYNTHETASE"/>
    <property type="match status" value="1"/>
</dbReference>
<dbReference type="PANTHER" id="PTHR11956:SF5">
    <property type="entry name" value="ARGININE--TRNA LIGASE, CYTOPLASMIC"/>
    <property type="match status" value="1"/>
</dbReference>
<dbReference type="InterPro" id="IPR001278">
    <property type="entry name" value="Arg-tRNA-ligase"/>
</dbReference>
<dbReference type="FunFam" id="1.10.730.10:FF:000008">
    <property type="entry name" value="Arginine--tRNA ligase"/>
    <property type="match status" value="1"/>
</dbReference>
<comment type="subcellular location">
    <subcellularLocation>
        <location evidence="1">Cytoplasm</location>
    </subcellularLocation>
</comment>
<protein>
    <recommendedName>
        <fullName evidence="4">arginine--tRNA ligase</fullName>
        <ecNumber evidence="4">6.1.1.19</ecNumber>
    </recommendedName>
    <alternativeName>
        <fullName evidence="11">Arginyl-tRNA synthetase</fullName>
    </alternativeName>
</protein>
<dbReference type="InterPro" id="IPR035684">
    <property type="entry name" value="ArgRS_core"/>
</dbReference>
<dbReference type="EMBL" id="AOFI03000186">
    <property type="protein sequence ID" value="KAF4319883.1"/>
    <property type="molecule type" value="Genomic_DNA"/>
</dbReference>
<dbReference type="PROSITE" id="PS00178">
    <property type="entry name" value="AA_TRNA_LIGASE_I"/>
    <property type="match status" value="1"/>
</dbReference>
<dbReference type="NCBIfam" id="TIGR00456">
    <property type="entry name" value="argS"/>
    <property type="match status" value="1"/>
</dbReference>
<evidence type="ECO:0000256" key="12">
    <source>
        <dbReference type="ARBA" id="ARBA00049339"/>
    </source>
</evidence>
<dbReference type="GO" id="GO:0005524">
    <property type="term" value="F:ATP binding"/>
    <property type="evidence" value="ECO:0007669"/>
    <property type="project" value="UniProtKB-KW"/>
</dbReference>
<dbReference type="InterPro" id="IPR005148">
    <property type="entry name" value="Arg-tRNA-synth_N"/>
</dbReference>
<comment type="caution">
    <text evidence="16">The sequence shown here is derived from an EMBL/GenBank/DDBJ whole genome shotgun (WGS) entry which is preliminary data.</text>
</comment>
<evidence type="ECO:0000256" key="9">
    <source>
        <dbReference type="ARBA" id="ARBA00022917"/>
    </source>
</evidence>
<dbReference type="SMART" id="SM01016">
    <property type="entry name" value="Arg_tRNA_synt_N"/>
    <property type="match status" value="1"/>
</dbReference>
<keyword evidence="10 13" id="KW-0030">Aminoacyl-tRNA synthetase</keyword>
<dbReference type="GO" id="GO:0004814">
    <property type="term" value="F:arginine-tRNA ligase activity"/>
    <property type="evidence" value="ECO:0007669"/>
    <property type="project" value="UniProtKB-EC"/>
</dbReference>
<evidence type="ECO:0000259" key="15">
    <source>
        <dbReference type="SMART" id="SM01016"/>
    </source>
</evidence>
<dbReference type="Pfam" id="PF03485">
    <property type="entry name" value="Arg_tRNA_synt_N"/>
    <property type="match status" value="1"/>
</dbReference>
<dbReference type="InterPro" id="IPR014729">
    <property type="entry name" value="Rossmann-like_a/b/a_fold"/>
</dbReference>
<evidence type="ECO:0000256" key="8">
    <source>
        <dbReference type="ARBA" id="ARBA00022840"/>
    </source>
</evidence>
<dbReference type="Proteomes" id="UP000702964">
    <property type="component" value="Unassembled WGS sequence"/>
</dbReference>
<evidence type="ECO:0000256" key="13">
    <source>
        <dbReference type="RuleBase" id="RU363038"/>
    </source>
</evidence>
<dbReference type="Gene3D" id="3.40.50.620">
    <property type="entry name" value="HUPs"/>
    <property type="match status" value="1"/>
</dbReference>
<dbReference type="SUPFAM" id="SSF55190">
    <property type="entry name" value="Arginyl-tRNA synthetase (ArgRS), N-terminal 'additional' domain"/>
    <property type="match status" value="1"/>
</dbReference>
<feature type="domain" description="DALR anticodon binding" evidence="14">
    <location>
        <begin position="661"/>
        <end position="781"/>
    </location>
</feature>
<organism evidence="16 17">
    <name type="scientific">Phytophthora kernoviae 00238/432</name>
    <dbReference type="NCBI Taxonomy" id="1284355"/>
    <lineage>
        <taxon>Eukaryota</taxon>
        <taxon>Sar</taxon>
        <taxon>Stramenopiles</taxon>
        <taxon>Oomycota</taxon>
        <taxon>Peronosporomycetes</taxon>
        <taxon>Peronosporales</taxon>
        <taxon>Peronosporaceae</taxon>
        <taxon>Phytophthora</taxon>
    </lineage>
</organism>
<dbReference type="EC" id="6.1.1.19" evidence="4"/>
<comment type="similarity">
    <text evidence="2 13">Belongs to the class-I aminoacyl-tRNA synthetase family.</text>
</comment>
<keyword evidence="5" id="KW-0963">Cytoplasm</keyword>
<dbReference type="FunFam" id="3.30.1360.70:FF:000003">
    <property type="entry name" value="Arginine--tRNA ligase"/>
    <property type="match status" value="1"/>
</dbReference>
<reference evidence="16" key="1">
    <citation type="journal article" date="2015" name="Genom Data">
        <title>Draft genome sequences of Phytophthora kernoviae and Phytophthora ramorum lineage EU2 from Scotland.</title>
        <authorList>
            <person name="Sambles C."/>
            <person name="Schlenzig A."/>
            <person name="O'Neill P."/>
            <person name="Grant M."/>
            <person name="Studholme D.J."/>
        </authorList>
    </citation>
    <scope>NUCLEOTIDE SEQUENCE</scope>
    <source>
        <strain evidence="16">00238/432</strain>
    </source>
</reference>
<dbReference type="CDD" id="cd00671">
    <property type="entry name" value="ArgRS_core"/>
    <property type="match status" value="1"/>
</dbReference>
<dbReference type="SUPFAM" id="SSF47323">
    <property type="entry name" value="Anticodon-binding domain of a subclass of class I aminoacyl-tRNA synthetases"/>
    <property type="match status" value="1"/>
</dbReference>
<dbReference type="InterPro" id="IPR017853">
    <property type="entry name" value="GH"/>
</dbReference>
<evidence type="ECO:0000313" key="17">
    <source>
        <dbReference type="Proteomes" id="UP000702964"/>
    </source>
</evidence>
<evidence type="ECO:0000256" key="10">
    <source>
        <dbReference type="ARBA" id="ARBA00023146"/>
    </source>
</evidence>
<dbReference type="InterPro" id="IPR008909">
    <property type="entry name" value="DALR_anticod-bd"/>
</dbReference>
<accession>A0A8J4W5C6</accession>
<keyword evidence="9 13" id="KW-0648">Protein biosynthesis</keyword>
<dbReference type="InterPro" id="IPR055235">
    <property type="entry name" value="ASD1_cat"/>
</dbReference>
<dbReference type="Pfam" id="PF22848">
    <property type="entry name" value="ASD1_dom"/>
    <property type="match status" value="1"/>
</dbReference>
<dbReference type="InterPro" id="IPR009080">
    <property type="entry name" value="tRNAsynth_Ia_anticodon-bd"/>
</dbReference>
<feature type="domain" description="Arginyl tRNA synthetase N-terminal" evidence="15">
    <location>
        <begin position="229"/>
        <end position="319"/>
    </location>
</feature>